<evidence type="ECO:0000313" key="4">
    <source>
        <dbReference type="EMBL" id="RQD74749.1"/>
    </source>
</evidence>
<evidence type="ECO:0000256" key="2">
    <source>
        <dbReference type="ARBA" id="ARBA00022840"/>
    </source>
</evidence>
<dbReference type="PANTHER" id="PTHR43158:SF5">
    <property type="entry name" value="ABC TRANSPORTER, ATP-BINDING PROTEIN"/>
    <property type="match status" value="1"/>
</dbReference>
<proteinExistence type="predicted"/>
<dbReference type="InterPro" id="IPR027417">
    <property type="entry name" value="P-loop_NTPase"/>
</dbReference>
<dbReference type="EMBL" id="QZAA01000188">
    <property type="protein sequence ID" value="RQD74749.1"/>
    <property type="molecule type" value="Genomic_DNA"/>
</dbReference>
<dbReference type="AlphaFoldDB" id="A0A424YC25"/>
<dbReference type="GO" id="GO:0005524">
    <property type="term" value="F:ATP binding"/>
    <property type="evidence" value="ECO:0007669"/>
    <property type="project" value="UniProtKB-KW"/>
</dbReference>
<evidence type="ECO:0000256" key="1">
    <source>
        <dbReference type="ARBA" id="ARBA00022741"/>
    </source>
</evidence>
<dbReference type="Proteomes" id="UP000285138">
    <property type="component" value="Unassembled WGS sequence"/>
</dbReference>
<organism evidence="4 5">
    <name type="scientific">Candidatus Syntrophonatronum acetioxidans</name>
    <dbReference type="NCBI Taxonomy" id="1795816"/>
    <lineage>
        <taxon>Bacteria</taxon>
        <taxon>Bacillati</taxon>
        <taxon>Bacillota</taxon>
        <taxon>Clostridia</taxon>
        <taxon>Eubacteriales</taxon>
        <taxon>Syntrophomonadaceae</taxon>
        <taxon>Candidatus Syntrophonatronum</taxon>
    </lineage>
</organism>
<sequence>MAGYLQKTQGEIQVWGEDPFNNLKVSANMIFIDDNMPMPQTLSLIEILEWGSRFYKDWDMNMARGLLDYFSLDPGQFYQSLSRGLKSTFNVILGIAARCPLTLLDEPTTGMDAAIRKDFYRALLKDYLQHPRTIIVSSHLLNEIQDILEEVLLIKEGSKCLHLPISDLKEYGVGLLGRRKALEKLVEGEEILHREELGAGTCYYVVRNTLKDQKVREAKLAGVEIKPVTAEDLCVYLTAGKKGGIDSVFNGK</sequence>
<gene>
    <name evidence="4" type="ORF">D5R97_07285</name>
</gene>
<reference evidence="4 5" key="1">
    <citation type="submission" date="2018-08" db="EMBL/GenBank/DDBJ databases">
        <title>The metabolism and importance of syntrophic acetate oxidation coupled to methane or sulfide production in haloalkaline environments.</title>
        <authorList>
            <person name="Timmers P.H.A."/>
            <person name="Vavourakis C.D."/>
            <person name="Sorokin D.Y."/>
            <person name="Sinninghe Damste J.S."/>
            <person name="Muyzer G."/>
            <person name="Stams A.J.M."/>
            <person name="Plugge C.M."/>
        </authorList>
    </citation>
    <scope>NUCLEOTIDE SEQUENCE [LARGE SCALE GENOMIC DNA]</scope>
    <source>
        <strain evidence="4">MSAO_Bac1</strain>
    </source>
</reference>
<dbReference type="Gene3D" id="3.40.50.300">
    <property type="entry name" value="P-loop containing nucleotide triphosphate hydrolases"/>
    <property type="match status" value="1"/>
</dbReference>
<keyword evidence="2 4" id="KW-0067">ATP-binding</keyword>
<dbReference type="GO" id="GO:0016887">
    <property type="term" value="F:ATP hydrolysis activity"/>
    <property type="evidence" value="ECO:0007669"/>
    <property type="project" value="InterPro"/>
</dbReference>
<keyword evidence="1" id="KW-0547">Nucleotide-binding</keyword>
<evidence type="ECO:0000313" key="5">
    <source>
        <dbReference type="Proteomes" id="UP000285138"/>
    </source>
</evidence>
<name>A0A424YC25_9FIRM</name>
<dbReference type="PANTHER" id="PTHR43158">
    <property type="entry name" value="SKFA PEPTIDE EXPORT ATP-BINDING PROTEIN SKFE"/>
    <property type="match status" value="1"/>
</dbReference>
<evidence type="ECO:0000259" key="3">
    <source>
        <dbReference type="Pfam" id="PF13304"/>
    </source>
</evidence>
<dbReference type="InterPro" id="IPR003959">
    <property type="entry name" value="ATPase_AAA_core"/>
</dbReference>
<comment type="caution">
    <text evidence="4">The sequence shown here is derived from an EMBL/GenBank/DDBJ whole genome shotgun (WGS) entry which is preliminary data.</text>
</comment>
<protein>
    <submittedName>
        <fullName evidence="4">ABC transporter ATP-binding protein</fullName>
    </submittedName>
</protein>
<feature type="domain" description="ATPase AAA-type core" evidence="3">
    <location>
        <begin position="78"/>
        <end position="141"/>
    </location>
</feature>
<accession>A0A424YC25</accession>
<dbReference type="SUPFAM" id="SSF52540">
    <property type="entry name" value="P-loop containing nucleoside triphosphate hydrolases"/>
    <property type="match status" value="1"/>
</dbReference>
<dbReference type="Pfam" id="PF13304">
    <property type="entry name" value="AAA_21"/>
    <property type="match status" value="1"/>
</dbReference>